<keyword evidence="1" id="KW-0812">Transmembrane</keyword>
<dbReference type="AlphaFoldDB" id="A0A974HIP7"/>
<dbReference type="EMBL" id="CM004474">
    <property type="protein sequence ID" value="OCT79474.1"/>
    <property type="molecule type" value="Genomic_DNA"/>
</dbReference>
<evidence type="ECO:0000313" key="3">
    <source>
        <dbReference type="Proteomes" id="UP000694892"/>
    </source>
</evidence>
<keyword evidence="1" id="KW-1133">Transmembrane helix</keyword>
<evidence type="ECO:0000313" key="2">
    <source>
        <dbReference type="EMBL" id="OCT79474.1"/>
    </source>
</evidence>
<reference evidence="3" key="1">
    <citation type="journal article" date="2016" name="Nature">
        <title>Genome evolution in the allotetraploid frog Xenopus laevis.</title>
        <authorList>
            <person name="Session A.M."/>
            <person name="Uno Y."/>
            <person name="Kwon T."/>
            <person name="Chapman J.A."/>
            <person name="Toyoda A."/>
            <person name="Takahashi S."/>
            <person name="Fukui A."/>
            <person name="Hikosaka A."/>
            <person name="Suzuki A."/>
            <person name="Kondo M."/>
            <person name="van Heeringen S.J."/>
            <person name="Quigley I."/>
            <person name="Heinz S."/>
            <person name="Ogino H."/>
            <person name="Ochi H."/>
            <person name="Hellsten U."/>
            <person name="Lyons J.B."/>
            <person name="Simakov O."/>
            <person name="Putnam N."/>
            <person name="Stites J."/>
            <person name="Kuroki Y."/>
            <person name="Tanaka T."/>
            <person name="Michiue T."/>
            <person name="Watanabe M."/>
            <person name="Bogdanovic O."/>
            <person name="Lister R."/>
            <person name="Georgiou G."/>
            <person name="Paranjpe S.S."/>
            <person name="van Kruijsbergen I."/>
            <person name="Shu S."/>
            <person name="Carlson J."/>
            <person name="Kinoshita T."/>
            <person name="Ohta Y."/>
            <person name="Mawaribuchi S."/>
            <person name="Jenkins J."/>
            <person name="Grimwood J."/>
            <person name="Schmutz J."/>
            <person name="Mitros T."/>
            <person name="Mozaffari S.V."/>
            <person name="Suzuki Y."/>
            <person name="Haramoto Y."/>
            <person name="Yamamoto T.S."/>
            <person name="Takagi C."/>
            <person name="Heald R."/>
            <person name="Miller K."/>
            <person name="Haudenschild C."/>
            <person name="Kitzman J."/>
            <person name="Nakayama T."/>
            <person name="Izutsu Y."/>
            <person name="Robert J."/>
            <person name="Fortriede J."/>
            <person name="Burns K."/>
            <person name="Lotay V."/>
            <person name="Karimi K."/>
            <person name="Yasuoka Y."/>
            <person name="Dichmann D.S."/>
            <person name="Flajnik M.F."/>
            <person name="Houston D.W."/>
            <person name="Shendure J."/>
            <person name="DuPasquier L."/>
            <person name="Vize P.D."/>
            <person name="Zorn A.M."/>
            <person name="Ito M."/>
            <person name="Marcotte E.M."/>
            <person name="Wallingford J.B."/>
            <person name="Ito Y."/>
            <person name="Asashima M."/>
            <person name="Ueno N."/>
            <person name="Matsuda Y."/>
            <person name="Veenstra G.J."/>
            <person name="Fujiyama A."/>
            <person name="Harland R.M."/>
            <person name="Taira M."/>
            <person name="Rokhsar D.S."/>
        </authorList>
    </citation>
    <scope>NUCLEOTIDE SEQUENCE [LARGE SCALE GENOMIC DNA]</scope>
    <source>
        <strain evidence="3">J</strain>
    </source>
</reference>
<evidence type="ECO:0000256" key="1">
    <source>
        <dbReference type="SAM" id="Phobius"/>
    </source>
</evidence>
<proteinExistence type="predicted"/>
<feature type="transmembrane region" description="Helical" evidence="1">
    <location>
        <begin position="52"/>
        <end position="72"/>
    </location>
</feature>
<protein>
    <submittedName>
        <fullName evidence="2">Uncharacterized protein</fullName>
    </submittedName>
</protein>
<name>A0A974HIP7_XENLA</name>
<accession>A0A974HIP7</accession>
<sequence length="100" mass="11095">MTPCSSSSNLKATLCFYTKMFPFTGTLLINDPKLRLTEFLGFWKHTLSDYSFLWGLSSSGLVNGVVLCFHHITMSLMGRNKGAAPEQLVCSLHPIPIHCS</sequence>
<keyword evidence="1" id="KW-0472">Membrane</keyword>
<dbReference type="Proteomes" id="UP000694892">
    <property type="component" value="Chromosome 5L"/>
</dbReference>
<gene>
    <name evidence="2" type="ORF">XELAEV_18026284mg</name>
</gene>
<organism evidence="2 3">
    <name type="scientific">Xenopus laevis</name>
    <name type="common">African clawed frog</name>
    <dbReference type="NCBI Taxonomy" id="8355"/>
    <lineage>
        <taxon>Eukaryota</taxon>
        <taxon>Metazoa</taxon>
        <taxon>Chordata</taxon>
        <taxon>Craniata</taxon>
        <taxon>Vertebrata</taxon>
        <taxon>Euteleostomi</taxon>
        <taxon>Amphibia</taxon>
        <taxon>Batrachia</taxon>
        <taxon>Anura</taxon>
        <taxon>Pipoidea</taxon>
        <taxon>Pipidae</taxon>
        <taxon>Xenopodinae</taxon>
        <taxon>Xenopus</taxon>
        <taxon>Xenopus</taxon>
    </lineage>
</organism>